<dbReference type="HOGENOM" id="CLU_3237893_0_0_10"/>
<comment type="caution">
    <text evidence="1">The sequence shown here is derived from an EMBL/GenBank/DDBJ whole genome shotgun (WGS) entry which is preliminary data.</text>
</comment>
<sequence>MIQCCAGQFRGQIIGKFTEKNPSVGFLFVLLSPKPANESGQTC</sequence>
<evidence type="ECO:0000313" key="2">
    <source>
        <dbReference type="Proteomes" id="UP000003460"/>
    </source>
</evidence>
<accession>C9LJC8</accession>
<reference evidence="1" key="1">
    <citation type="submission" date="2009-09" db="EMBL/GenBank/DDBJ databases">
        <authorList>
            <person name="Weinstock G."/>
            <person name="Sodergren E."/>
            <person name="Clifton S."/>
            <person name="Fulton L."/>
            <person name="Fulton B."/>
            <person name="Courtney L."/>
            <person name="Fronick C."/>
            <person name="Harrison M."/>
            <person name="Strong C."/>
            <person name="Farmer C."/>
            <person name="Delahaunty K."/>
            <person name="Markovic C."/>
            <person name="Hall O."/>
            <person name="Minx P."/>
            <person name="Tomlinson C."/>
            <person name="Mitreva M."/>
            <person name="Nelson J."/>
            <person name="Hou S."/>
            <person name="Wollam A."/>
            <person name="Pepin K.H."/>
            <person name="Johnson M."/>
            <person name="Bhonagiri V."/>
            <person name="Nash W.E."/>
            <person name="Warren W."/>
            <person name="Chinwalla A."/>
            <person name="Mardis E.R."/>
            <person name="Wilson R.K."/>
        </authorList>
    </citation>
    <scope>NUCLEOTIDE SEQUENCE [LARGE SCALE GENOMIC DNA]</scope>
    <source>
        <strain evidence="1">ATCC 51259</strain>
    </source>
</reference>
<dbReference type="EMBL" id="ACIJ02000027">
    <property type="protein sequence ID" value="EEX70757.1"/>
    <property type="molecule type" value="Genomic_DNA"/>
</dbReference>
<organism evidence="1 2">
    <name type="scientific">Alloprevotella tannerae ATCC 51259</name>
    <dbReference type="NCBI Taxonomy" id="626522"/>
    <lineage>
        <taxon>Bacteria</taxon>
        <taxon>Pseudomonadati</taxon>
        <taxon>Bacteroidota</taxon>
        <taxon>Bacteroidia</taxon>
        <taxon>Bacteroidales</taxon>
        <taxon>Prevotellaceae</taxon>
        <taxon>Alloprevotella</taxon>
    </lineage>
</organism>
<dbReference type="AlphaFoldDB" id="C9LJC8"/>
<protein>
    <submittedName>
        <fullName evidence="1">Uncharacterized protein</fullName>
    </submittedName>
</protein>
<proteinExistence type="predicted"/>
<name>C9LJC8_9BACT</name>
<evidence type="ECO:0000313" key="1">
    <source>
        <dbReference type="EMBL" id="EEX70757.1"/>
    </source>
</evidence>
<dbReference type="Proteomes" id="UP000003460">
    <property type="component" value="Unassembled WGS sequence"/>
</dbReference>
<gene>
    <name evidence="1" type="ORF">GCWU000325_02341</name>
</gene>
<keyword evidence="2" id="KW-1185">Reference proteome</keyword>